<name>A0AAX4P5D7_9CHLO</name>
<evidence type="ECO:0000256" key="1">
    <source>
        <dbReference type="SAM" id="MobiDB-lite"/>
    </source>
</evidence>
<dbReference type="Pfam" id="PF07258">
    <property type="entry name" value="COMM_domain"/>
    <property type="match status" value="1"/>
</dbReference>
<dbReference type="AlphaFoldDB" id="A0AAX4P5D7"/>
<reference evidence="3 4" key="1">
    <citation type="submission" date="2024-03" db="EMBL/GenBank/DDBJ databases">
        <title>Complete genome sequence of the green alga Chloropicon roscoffensis RCC1871.</title>
        <authorList>
            <person name="Lemieux C."/>
            <person name="Pombert J.-F."/>
            <person name="Otis C."/>
            <person name="Turmel M."/>
        </authorList>
    </citation>
    <scope>NUCLEOTIDE SEQUENCE [LARGE SCALE GENOMIC DNA]</scope>
    <source>
        <strain evidence="3 4">RCC1871</strain>
    </source>
</reference>
<dbReference type="Proteomes" id="UP001472866">
    <property type="component" value="Chromosome 04"/>
</dbReference>
<proteinExistence type="predicted"/>
<evidence type="ECO:0000313" key="4">
    <source>
        <dbReference type="Proteomes" id="UP001472866"/>
    </source>
</evidence>
<organism evidence="3 4">
    <name type="scientific">Chloropicon roscoffensis</name>
    <dbReference type="NCBI Taxonomy" id="1461544"/>
    <lineage>
        <taxon>Eukaryota</taxon>
        <taxon>Viridiplantae</taxon>
        <taxon>Chlorophyta</taxon>
        <taxon>Chloropicophyceae</taxon>
        <taxon>Chloropicales</taxon>
        <taxon>Chloropicaceae</taxon>
        <taxon>Chloropicon</taxon>
    </lineage>
</organism>
<dbReference type="EMBL" id="CP151504">
    <property type="protein sequence ID" value="WZN61585.1"/>
    <property type="molecule type" value="Genomic_DNA"/>
</dbReference>
<keyword evidence="4" id="KW-1185">Reference proteome</keyword>
<protein>
    <submittedName>
        <fullName evidence="3">COMM domain-containing protein</fullName>
    </submittedName>
</protein>
<gene>
    <name evidence="3" type="ORF">HKI87_04g31200</name>
</gene>
<accession>A0AAX4P5D7</accession>
<dbReference type="InterPro" id="IPR017920">
    <property type="entry name" value="COMM"/>
</dbReference>
<evidence type="ECO:0000259" key="2">
    <source>
        <dbReference type="PROSITE" id="PS51269"/>
    </source>
</evidence>
<evidence type="ECO:0000313" key="3">
    <source>
        <dbReference type="EMBL" id="WZN61585.1"/>
    </source>
</evidence>
<sequence length="124" mass="13341">MQPLGASSGLVNCVPDQGASKPTGATQPQDKGPAKATMSKGEAERATSVGRGERIKEVLDFDWKLLYTLSSDKVEGVAKPSVRLQLVLDAGAGKRENLLYEMNDQELDELLGSLQKILEDGRAR</sequence>
<dbReference type="PROSITE" id="PS51269">
    <property type="entry name" value="COMM"/>
    <property type="match status" value="1"/>
</dbReference>
<feature type="domain" description="COMM" evidence="2">
    <location>
        <begin position="57"/>
        <end position="124"/>
    </location>
</feature>
<feature type="region of interest" description="Disordered" evidence="1">
    <location>
        <begin position="1"/>
        <end position="49"/>
    </location>
</feature>